<feature type="chain" id="PRO_5028852388" evidence="1">
    <location>
        <begin position="18"/>
        <end position="204"/>
    </location>
</feature>
<organism evidence="2 3">
    <name type="scientific">Panagrellus redivivus</name>
    <name type="common">Microworm</name>
    <dbReference type="NCBI Taxonomy" id="6233"/>
    <lineage>
        <taxon>Eukaryota</taxon>
        <taxon>Metazoa</taxon>
        <taxon>Ecdysozoa</taxon>
        <taxon>Nematoda</taxon>
        <taxon>Chromadorea</taxon>
        <taxon>Rhabditida</taxon>
        <taxon>Tylenchina</taxon>
        <taxon>Panagrolaimomorpha</taxon>
        <taxon>Panagrolaimoidea</taxon>
        <taxon>Panagrolaimidae</taxon>
        <taxon>Panagrellus</taxon>
    </lineage>
</organism>
<reference evidence="3" key="2">
    <citation type="submission" date="2020-10" db="UniProtKB">
        <authorList>
            <consortium name="WormBaseParasite"/>
        </authorList>
    </citation>
    <scope>IDENTIFICATION</scope>
</reference>
<feature type="signal peptide" evidence="1">
    <location>
        <begin position="1"/>
        <end position="17"/>
    </location>
</feature>
<name>A0A7E4VYH0_PANRE</name>
<evidence type="ECO:0000256" key="1">
    <source>
        <dbReference type="SAM" id="SignalP"/>
    </source>
</evidence>
<proteinExistence type="predicted"/>
<dbReference type="AlphaFoldDB" id="A0A7E4VYH0"/>
<evidence type="ECO:0000313" key="2">
    <source>
        <dbReference type="Proteomes" id="UP000492821"/>
    </source>
</evidence>
<keyword evidence="1" id="KW-0732">Signal</keyword>
<sequence length="204" mass="22688">MWSFLLIFLLVITHIYAQGNNQSNDRNLIASQNENSSNNGTLRGCESALARIQHSSDRHVFTGCQLNEMADLDSTLKLILDFSDCDDVLGVSNTTSFVQNYTLETTNARKSVKGCVASQADVVLLISTVVRNRDASLTAYFERKQVAKESIPSEYHEATFKVLPRINVKLPADFFYPFSCRGPQTGIGSTLLFALFIPLSRLLL</sequence>
<reference evidence="2" key="1">
    <citation type="journal article" date="2013" name="Genetics">
        <title>The draft genome and transcriptome of Panagrellus redivivus are shaped by the harsh demands of a free-living lifestyle.</title>
        <authorList>
            <person name="Srinivasan J."/>
            <person name="Dillman A.R."/>
            <person name="Macchietto M.G."/>
            <person name="Heikkinen L."/>
            <person name="Lakso M."/>
            <person name="Fracchia K.M."/>
            <person name="Antoshechkin I."/>
            <person name="Mortazavi A."/>
            <person name="Wong G."/>
            <person name="Sternberg P.W."/>
        </authorList>
    </citation>
    <scope>NUCLEOTIDE SEQUENCE [LARGE SCALE GENOMIC DNA]</scope>
    <source>
        <strain evidence="2">MT8872</strain>
    </source>
</reference>
<accession>A0A7E4VYH0</accession>
<protein>
    <submittedName>
        <fullName evidence="3">ZP domain-containing protein</fullName>
    </submittedName>
</protein>
<dbReference type="WBParaSite" id="Pan_g5188.t1">
    <property type="protein sequence ID" value="Pan_g5188.t1"/>
    <property type="gene ID" value="Pan_g5188"/>
</dbReference>
<evidence type="ECO:0000313" key="3">
    <source>
        <dbReference type="WBParaSite" id="Pan_g5188.t1"/>
    </source>
</evidence>
<keyword evidence="2" id="KW-1185">Reference proteome</keyword>
<dbReference type="Proteomes" id="UP000492821">
    <property type="component" value="Unassembled WGS sequence"/>
</dbReference>